<organism evidence="2 3">
    <name type="scientific">Cetraspora pellucida</name>
    <dbReference type="NCBI Taxonomy" id="1433469"/>
    <lineage>
        <taxon>Eukaryota</taxon>
        <taxon>Fungi</taxon>
        <taxon>Fungi incertae sedis</taxon>
        <taxon>Mucoromycota</taxon>
        <taxon>Glomeromycotina</taxon>
        <taxon>Glomeromycetes</taxon>
        <taxon>Diversisporales</taxon>
        <taxon>Gigasporaceae</taxon>
        <taxon>Cetraspora</taxon>
    </lineage>
</organism>
<feature type="non-terminal residue" evidence="2">
    <location>
        <position position="52"/>
    </location>
</feature>
<feature type="region of interest" description="Disordered" evidence="1">
    <location>
        <begin position="27"/>
        <end position="52"/>
    </location>
</feature>
<feature type="compositionally biased region" description="Polar residues" evidence="1">
    <location>
        <begin position="42"/>
        <end position="52"/>
    </location>
</feature>
<feature type="compositionally biased region" description="Basic and acidic residues" evidence="1">
    <location>
        <begin position="31"/>
        <end position="41"/>
    </location>
</feature>
<keyword evidence="3" id="KW-1185">Reference proteome</keyword>
<feature type="non-terminal residue" evidence="2">
    <location>
        <position position="1"/>
    </location>
</feature>
<gene>
    <name evidence="2" type="ORF">CPELLU_LOCUS20331</name>
</gene>
<dbReference type="Proteomes" id="UP000789759">
    <property type="component" value="Unassembled WGS sequence"/>
</dbReference>
<comment type="caution">
    <text evidence="2">The sequence shown here is derived from an EMBL/GenBank/DDBJ whole genome shotgun (WGS) entry which is preliminary data.</text>
</comment>
<evidence type="ECO:0000313" key="2">
    <source>
        <dbReference type="EMBL" id="CAG8827768.1"/>
    </source>
</evidence>
<name>A0A9N9KI28_9GLOM</name>
<evidence type="ECO:0000256" key="1">
    <source>
        <dbReference type="SAM" id="MobiDB-lite"/>
    </source>
</evidence>
<dbReference type="AlphaFoldDB" id="A0A9N9KI28"/>
<sequence>KSIQDKTEIKEIPRVKEVKETKLLINKKRQQKEDNTEEKTNQDFTSNLRLTE</sequence>
<proteinExistence type="predicted"/>
<reference evidence="2" key="1">
    <citation type="submission" date="2021-06" db="EMBL/GenBank/DDBJ databases">
        <authorList>
            <person name="Kallberg Y."/>
            <person name="Tangrot J."/>
            <person name="Rosling A."/>
        </authorList>
    </citation>
    <scope>NUCLEOTIDE SEQUENCE</scope>
    <source>
        <strain evidence="2">FL966</strain>
    </source>
</reference>
<protein>
    <submittedName>
        <fullName evidence="2">21632_t:CDS:1</fullName>
    </submittedName>
</protein>
<evidence type="ECO:0000313" key="3">
    <source>
        <dbReference type="Proteomes" id="UP000789759"/>
    </source>
</evidence>
<dbReference type="EMBL" id="CAJVQA010059547">
    <property type="protein sequence ID" value="CAG8827768.1"/>
    <property type="molecule type" value="Genomic_DNA"/>
</dbReference>
<accession>A0A9N9KI28</accession>